<dbReference type="AlphaFoldDB" id="A0A2M7VB90"/>
<gene>
    <name evidence="2" type="ORF">COX80_02030</name>
</gene>
<dbReference type="Proteomes" id="UP000231453">
    <property type="component" value="Unassembled WGS sequence"/>
</dbReference>
<organism evidence="2 3">
    <name type="scientific">Candidatus Magasanikbacteria bacterium CG_4_10_14_0_2_um_filter_33_14</name>
    <dbReference type="NCBI Taxonomy" id="1974636"/>
    <lineage>
        <taxon>Bacteria</taxon>
        <taxon>Candidatus Magasanikiibacteriota</taxon>
    </lineage>
</organism>
<evidence type="ECO:0000313" key="2">
    <source>
        <dbReference type="EMBL" id="PIZ96221.1"/>
    </source>
</evidence>
<accession>A0A2M7VB90</accession>
<evidence type="ECO:0000256" key="1">
    <source>
        <dbReference type="SAM" id="MobiDB-lite"/>
    </source>
</evidence>
<dbReference type="EMBL" id="PFPL01000032">
    <property type="protein sequence ID" value="PIZ96221.1"/>
    <property type="molecule type" value="Genomic_DNA"/>
</dbReference>
<feature type="region of interest" description="Disordered" evidence="1">
    <location>
        <begin position="1"/>
        <end position="31"/>
    </location>
</feature>
<protein>
    <submittedName>
        <fullName evidence="2">Uncharacterized protein</fullName>
    </submittedName>
</protein>
<evidence type="ECO:0000313" key="3">
    <source>
        <dbReference type="Proteomes" id="UP000231453"/>
    </source>
</evidence>
<sequence length="664" mass="75882">MEPVRGQHSHGGDVGFAEPEKKEYVEGLDESVKDEYVEGLEIEESETEDSSPEVEEDPYTRDVKMSLGAQMEYSGLKGFDDSKSIEENLEILREHSPDKYDIYIEYTFNKLISCPAISLEVKKTFDWQIRIGHGRNSRNLGAINTDLRAILSTSDNFDTVPIEYFQSLVDELFSSIDNLREQRRRKPKKSRKPLNAGKYLGLLLFNILQSGSEKKIPKDLWNKLLGEVAYEGKGKELKKCIETLLQRDETSPLLEGFVKDFFSSKNSKEEKLRMWNLLVGQPEKFRSESLVTECTWRLVGDFAGDWDFFQKVILKNYSKNNYYRLLADYYVRRSLRFPDILKELSRLFLEGPEDNIITVLGPEILGFLIDFVSVRVSDAEEFLKKYCRRESLLISKEQLAKIVNKIAEYSKTAKDVLSDHEIINSGKLGPDEIQILLKSVVLDASISAKAFEKIVTDDNLQKLRKKEYLTELLKRVIENEVVEVMLYRRLYEIVERSKNAKSIHPMVIEYVNYHLINNPPDSSSSAGRIFNQLSDKGILMKKTGTELIKKIGNDPSEMSIFIQSCSIDSLREYAGLIMARMQQYGFQDSIKDRIGRERSKILVSVVGGGLSISKGGSEGGLSMIEDIEQADKSVINEPSTEVVEKSKLGLLAKFKKLFSRNKKN</sequence>
<name>A0A2M7VB90_9BACT</name>
<feature type="compositionally biased region" description="Basic and acidic residues" evidence="1">
    <location>
        <begin position="18"/>
        <end position="31"/>
    </location>
</feature>
<comment type="caution">
    <text evidence="2">The sequence shown here is derived from an EMBL/GenBank/DDBJ whole genome shotgun (WGS) entry which is preliminary data.</text>
</comment>
<proteinExistence type="predicted"/>
<reference evidence="3" key="1">
    <citation type="submission" date="2017-09" db="EMBL/GenBank/DDBJ databases">
        <title>Depth-based differentiation of microbial function through sediment-hosted aquifers and enrichment of novel symbionts in the deep terrestrial subsurface.</title>
        <authorList>
            <person name="Probst A.J."/>
            <person name="Ladd B."/>
            <person name="Jarett J.K."/>
            <person name="Geller-Mcgrath D.E."/>
            <person name="Sieber C.M.K."/>
            <person name="Emerson J.B."/>
            <person name="Anantharaman K."/>
            <person name="Thomas B.C."/>
            <person name="Malmstrom R."/>
            <person name="Stieglmeier M."/>
            <person name="Klingl A."/>
            <person name="Woyke T."/>
            <person name="Ryan C.M."/>
            <person name="Banfield J.F."/>
        </authorList>
    </citation>
    <scope>NUCLEOTIDE SEQUENCE [LARGE SCALE GENOMIC DNA]</scope>
</reference>